<evidence type="ECO:0000313" key="3">
    <source>
        <dbReference type="Proteomes" id="UP000823388"/>
    </source>
</evidence>
<keyword evidence="1" id="KW-0812">Transmembrane</keyword>
<dbReference type="Proteomes" id="UP000823388">
    <property type="component" value="Chromosome 9K"/>
</dbReference>
<organism evidence="2 3">
    <name type="scientific">Panicum virgatum</name>
    <name type="common">Blackwell switchgrass</name>
    <dbReference type="NCBI Taxonomy" id="38727"/>
    <lineage>
        <taxon>Eukaryota</taxon>
        <taxon>Viridiplantae</taxon>
        <taxon>Streptophyta</taxon>
        <taxon>Embryophyta</taxon>
        <taxon>Tracheophyta</taxon>
        <taxon>Spermatophyta</taxon>
        <taxon>Magnoliopsida</taxon>
        <taxon>Liliopsida</taxon>
        <taxon>Poales</taxon>
        <taxon>Poaceae</taxon>
        <taxon>PACMAD clade</taxon>
        <taxon>Panicoideae</taxon>
        <taxon>Panicodae</taxon>
        <taxon>Paniceae</taxon>
        <taxon>Panicinae</taxon>
        <taxon>Panicum</taxon>
        <taxon>Panicum sect. Hiantes</taxon>
    </lineage>
</organism>
<evidence type="ECO:0000313" key="2">
    <source>
        <dbReference type="EMBL" id="KAG2553503.1"/>
    </source>
</evidence>
<gene>
    <name evidence="2" type="ORF">PVAP13_9KG529600</name>
</gene>
<keyword evidence="1" id="KW-1133">Transmembrane helix</keyword>
<dbReference type="EMBL" id="CM029053">
    <property type="protein sequence ID" value="KAG2553503.1"/>
    <property type="molecule type" value="Genomic_DNA"/>
</dbReference>
<keyword evidence="3" id="KW-1185">Reference proteome</keyword>
<accession>A0A8T0NVU4</accession>
<proteinExistence type="predicted"/>
<dbReference type="AlphaFoldDB" id="A0A8T0NVU4"/>
<keyword evidence="1" id="KW-0472">Membrane</keyword>
<sequence>MEVMEIDAEREPVDKRKAGWITETAMRLQSGLHRLWAEQGCLRLQSVCVPAGGRRKKDEPACVSSESKVTAAGDAETNPSFWSEGASAGRKGGEVATLAIIRPAARPGAAEEQKERDGLLLLIHQNRCRPGPAIELDTTRYVTLQRLQLHDSAFRIFSIVVSLFVLFCCFFQVWSSRARSNSPL</sequence>
<name>A0A8T0NVU4_PANVG</name>
<protein>
    <submittedName>
        <fullName evidence="2">Uncharacterized protein</fullName>
    </submittedName>
</protein>
<reference evidence="2" key="1">
    <citation type="submission" date="2020-05" db="EMBL/GenBank/DDBJ databases">
        <title>WGS assembly of Panicum virgatum.</title>
        <authorList>
            <person name="Lovell J.T."/>
            <person name="Jenkins J."/>
            <person name="Shu S."/>
            <person name="Juenger T.E."/>
            <person name="Schmutz J."/>
        </authorList>
    </citation>
    <scope>NUCLEOTIDE SEQUENCE</scope>
    <source>
        <strain evidence="2">AP13</strain>
    </source>
</reference>
<evidence type="ECO:0000256" key="1">
    <source>
        <dbReference type="SAM" id="Phobius"/>
    </source>
</evidence>
<feature type="transmembrane region" description="Helical" evidence="1">
    <location>
        <begin position="153"/>
        <end position="174"/>
    </location>
</feature>
<comment type="caution">
    <text evidence="2">The sequence shown here is derived from an EMBL/GenBank/DDBJ whole genome shotgun (WGS) entry which is preliminary data.</text>
</comment>